<reference evidence="7 8" key="1">
    <citation type="submission" date="2020-08" db="EMBL/GenBank/DDBJ databases">
        <title>Genomic Encyclopedia of Type Strains, Phase IV (KMG-IV): sequencing the most valuable type-strain genomes for metagenomic binning, comparative biology and taxonomic classification.</title>
        <authorList>
            <person name="Goeker M."/>
        </authorList>
    </citation>
    <scope>NUCLEOTIDE SEQUENCE [LARGE SCALE GENOMIC DNA]</scope>
    <source>
        <strain evidence="7 8">YC6723</strain>
    </source>
</reference>
<organism evidence="7 8">
    <name type="scientific">Sphingomonas jinjuensis</name>
    <dbReference type="NCBI Taxonomy" id="535907"/>
    <lineage>
        <taxon>Bacteria</taxon>
        <taxon>Pseudomonadati</taxon>
        <taxon>Pseudomonadota</taxon>
        <taxon>Alphaproteobacteria</taxon>
        <taxon>Sphingomonadales</taxon>
        <taxon>Sphingomonadaceae</taxon>
        <taxon>Sphingomonas</taxon>
    </lineage>
</organism>
<keyword evidence="4 5" id="KW-0472">Membrane</keyword>
<comment type="caution">
    <text evidence="7">The sequence shown here is derived from an EMBL/GenBank/DDBJ whole genome shotgun (WGS) entry which is preliminary data.</text>
</comment>
<evidence type="ECO:0000256" key="1">
    <source>
        <dbReference type="ARBA" id="ARBA00004127"/>
    </source>
</evidence>
<dbReference type="Proteomes" id="UP000529795">
    <property type="component" value="Unassembled WGS sequence"/>
</dbReference>
<dbReference type="AlphaFoldDB" id="A0A840FCP2"/>
<feature type="domain" description="HTTM-like" evidence="6">
    <location>
        <begin position="4"/>
        <end position="233"/>
    </location>
</feature>
<dbReference type="Pfam" id="PF05090">
    <property type="entry name" value="HTTM"/>
    <property type="match status" value="1"/>
</dbReference>
<feature type="transmembrane region" description="Helical" evidence="5">
    <location>
        <begin position="43"/>
        <end position="70"/>
    </location>
</feature>
<sequence>MTFDLATHLTAAALALAFAQQSVEHLAGAAAVQERWLFAPRLALSVLLFLACIGVLPVANAAGVLTLALLANHLLILPFFNGPYNGGADRMGLLMLVCLAGAFTLPDVRWRELAFGYLGMQLLLSYAMAGWVKIANPAWRRGEALRDVFRFSAYPAGENIRQLADRPRLLWVAGWAVMLFELAFPLAMLSRPALLAALAIAASFHLANACLFGLNRFFWIWIAAYPSLLWLQDRLLG</sequence>
<dbReference type="RefSeq" id="WP_183984164.1">
    <property type="nucleotide sequence ID" value="NZ_JACIEV010000005.1"/>
</dbReference>
<name>A0A840FCP2_9SPHN</name>
<evidence type="ECO:0000313" key="7">
    <source>
        <dbReference type="EMBL" id="MBB4154016.1"/>
    </source>
</evidence>
<evidence type="ECO:0000313" key="8">
    <source>
        <dbReference type="Proteomes" id="UP000529795"/>
    </source>
</evidence>
<evidence type="ECO:0000256" key="2">
    <source>
        <dbReference type="ARBA" id="ARBA00022692"/>
    </source>
</evidence>
<dbReference type="SMART" id="SM00752">
    <property type="entry name" value="HTTM"/>
    <property type="match status" value="1"/>
</dbReference>
<evidence type="ECO:0000256" key="5">
    <source>
        <dbReference type="SAM" id="Phobius"/>
    </source>
</evidence>
<dbReference type="GO" id="GO:0012505">
    <property type="term" value="C:endomembrane system"/>
    <property type="evidence" value="ECO:0007669"/>
    <property type="project" value="UniProtKB-SubCell"/>
</dbReference>
<evidence type="ECO:0000256" key="4">
    <source>
        <dbReference type="ARBA" id="ARBA00023136"/>
    </source>
</evidence>
<comment type="subcellular location">
    <subcellularLocation>
        <location evidence="1">Endomembrane system</location>
        <topology evidence="1">Multi-pass membrane protein</topology>
    </subcellularLocation>
</comment>
<feature type="transmembrane region" description="Helical" evidence="5">
    <location>
        <begin position="169"/>
        <end position="187"/>
    </location>
</feature>
<dbReference type="InterPro" id="IPR011020">
    <property type="entry name" value="HTTM-like"/>
</dbReference>
<feature type="transmembrane region" description="Helical" evidence="5">
    <location>
        <begin position="193"/>
        <end position="214"/>
    </location>
</feature>
<protein>
    <recommendedName>
        <fullName evidence="6">HTTM-like domain-containing protein</fullName>
    </recommendedName>
</protein>
<proteinExistence type="predicted"/>
<dbReference type="InterPro" id="IPR053934">
    <property type="entry name" value="HTTM_dom"/>
</dbReference>
<evidence type="ECO:0000259" key="6">
    <source>
        <dbReference type="SMART" id="SM00752"/>
    </source>
</evidence>
<dbReference type="EMBL" id="JACIEV010000005">
    <property type="protein sequence ID" value="MBB4154016.1"/>
    <property type="molecule type" value="Genomic_DNA"/>
</dbReference>
<accession>A0A840FCP2</accession>
<keyword evidence="8" id="KW-1185">Reference proteome</keyword>
<gene>
    <name evidence="7" type="ORF">GGQ80_001926</name>
</gene>
<keyword evidence="3 5" id="KW-1133">Transmembrane helix</keyword>
<evidence type="ECO:0000256" key="3">
    <source>
        <dbReference type="ARBA" id="ARBA00022989"/>
    </source>
</evidence>
<feature type="transmembrane region" description="Helical" evidence="5">
    <location>
        <begin position="114"/>
        <end position="132"/>
    </location>
</feature>
<keyword evidence="2 5" id="KW-0812">Transmembrane</keyword>